<dbReference type="STRING" id="402596.SAMN04489844_1604"/>
<dbReference type="InterPro" id="IPR036259">
    <property type="entry name" value="MFS_trans_sf"/>
</dbReference>
<dbReference type="CDD" id="cd17346">
    <property type="entry name" value="MFS_DtpA_like"/>
    <property type="match status" value="1"/>
</dbReference>
<accession>A0A1H4PG77</accession>
<evidence type="ECO:0000256" key="3">
    <source>
        <dbReference type="ARBA" id="ARBA00022448"/>
    </source>
</evidence>
<dbReference type="PANTHER" id="PTHR23517:SF15">
    <property type="entry name" value="PROTON-DEPENDENT OLIGOPEPTIDE FAMILY TRANSPORT PROTEIN"/>
    <property type="match status" value="1"/>
</dbReference>
<evidence type="ECO:0000259" key="11">
    <source>
        <dbReference type="PROSITE" id="PS50850"/>
    </source>
</evidence>
<organism evidence="12 13">
    <name type="scientific">Nocardioides exalbidus</name>
    <dbReference type="NCBI Taxonomy" id="402596"/>
    <lineage>
        <taxon>Bacteria</taxon>
        <taxon>Bacillati</taxon>
        <taxon>Actinomycetota</taxon>
        <taxon>Actinomycetes</taxon>
        <taxon>Propionibacteriales</taxon>
        <taxon>Nocardioidaceae</taxon>
        <taxon>Nocardioides</taxon>
    </lineage>
</organism>
<dbReference type="InterPro" id="IPR000109">
    <property type="entry name" value="POT_fam"/>
</dbReference>
<feature type="transmembrane region" description="Helical" evidence="10">
    <location>
        <begin position="176"/>
        <end position="196"/>
    </location>
</feature>
<evidence type="ECO:0000256" key="5">
    <source>
        <dbReference type="ARBA" id="ARBA00022692"/>
    </source>
</evidence>
<keyword evidence="13" id="KW-1185">Reference proteome</keyword>
<dbReference type="InterPro" id="IPR018456">
    <property type="entry name" value="PTR2_symporter_CS"/>
</dbReference>
<keyword evidence="7 10" id="KW-0472">Membrane</keyword>
<feature type="transmembrane region" description="Helical" evidence="10">
    <location>
        <begin position="304"/>
        <end position="321"/>
    </location>
</feature>
<comment type="similarity">
    <text evidence="2 8">Belongs to the major facilitator superfamily. Proton-dependent oligopeptide transporter (POT/PTR) (TC 2.A.17) family.</text>
</comment>
<dbReference type="NCBIfam" id="TIGR00924">
    <property type="entry name" value="yjdL_sub1_fam"/>
    <property type="match status" value="1"/>
</dbReference>
<dbReference type="InterPro" id="IPR005279">
    <property type="entry name" value="Dipep/tripep_permease"/>
</dbReference>
<dbReference type="GO" id="GO:1904680">
    <property type="term" value="F:peptide transmembrane transporter activity"/>
    <property type="evidence" value="ECO:0007669"/>
    <property type="project" value="InterPro"/>
</dbReference>
<evidence type="ECO:0000256" key="2">
    <source>
        <dbReference type="ARBA" id="ARBA00005982"/>
    </source>
</evidence>
<dbReference type="GO" id="GO:0005886">
    <property type="term" value="C:plasma membrane"/>
    <property type="evidence" value="ECO:0007669"/>
    <property type="project" value="UniProtKB-SubCell"/>
</dbReference>
<evidence type="ECO:0000256" key="6">
    <source>
        <dbReference type="ARBA" id="ARBA00022989"/>
    </source>
</evidence>
<feature type="transmembrane region" description="Helical" evidence="10">
    <location>
        <begin position="349"/>
        <end position="369"/>
    </location>
</feature>
<sequence>METSGARGGTVERVSATPENTPRQNTQDKRSDTAFFGQPGVLANLFGVELWERFSFYGMQGILLIYLYYTAAQGGLGIDEGVATGIVGAYGGAVYLSTILGAWLADRVLGPERTLFYAAVCVMLGHIALAVLPGLTGVGVGLVLIALGSGGVKANATSLVGSLYDEHDPRRDAGFSLFYMGINIGAFIGPLLTGLLQKEAGFHWGFGAAAVGMALGLAQYAYFRHRLPDETNHVANPLPAGRGARYAVGAVVVLVLIGVLVWADVITADRLSNIVIGISLVAAIAYFAVILADKEVQGVERSRIFAFMPLFVCNVVFWSLYQQQFTVVTIYADKRLDRSLFGWEMPVSWVNSINPIFIIVLAGVFAALWTKLGDRAPATPFKFGAGTALMGVAFFAFLPMPGGQNTAPLIGIVGILLLFTLAELLISPVGLSATTKLAPKKFATQMVGLYFLSIALGTALAGTLAGYYDETDEAPFFIWVGLASVVTGVVVMALNKPIHKLMAGVD</sequence>
<evidence type="ECO:0000313" key="12">
    <source>
        <dbReference type="EMBL" id="SEC06341.1"/>
    </source>
</evidence>
<proteinExistence type="inferred from homology"/>
<dbReference type="Proteomes" id="UP000198742">
    <property type="component" value="Unassembled WGS sequence"/>
</dbReference>
<dbReference type="PROSITE" id="PS50850">
    <property type="entry name" value="MFS"/>
    <property type="match status" value="1"/>
</dbReference>
<evidence type="ECO:0000256" key="1">
    <source>
        <dbReference type="ARBA" id="ARBA00004651"/>
    </source>
</evidence>
<feature type="transmembrane region" description="Helical" evidence="10">
    <location>
        <begin position="244"/>
        <end position="262"/>
    </location>
</feature>
<reference evidence="13" key="1">
    <citation type="submission" date="2016-10" db="EMBL/GenBank/DDBJ databases">
        <authorList>
            <person name="Varghese N."/>
            <person name="Submissions S."/>
        </authorList>
    </citation>
    <scope>NUCLEOTIDE SEQUENCE [LARGE SCALE GENOMIC DNA]</scope>
    <source>
        <strain evidence="13">DSM 22017</strain>
    </source>
</reference>
<evidence type="ECO:0000256" key="4">
    <source>
        <dbReference type="ARBA" id="ARBA00022475"/>
    </source>
</evidence>
<keyword evidence="4" id="KW-1003">Cell membrane</keyword>
<evidence type="ECO:0000256" key="8">
    <source>
        <dbReference type="RuleBase" id="RU003755"/>
    </source>
</evidence>
<dbReference type="InterPro" id="IPR050171">
    <property type="entry name" value="MFS_Transporters"/>
</dbReference>
<feature type="transmembrane region" description="Helical" evidence="10">
    <location>
        <begin position="274"/>
        <end position="292"/>
    </location>
</feature>
<dbReference type="Pfam" id="PF00854">
    <property type="entry name" value="PTR2"/>
    <property type="match status" value="1"/>
</dbReference>
<feature type="domain" description="Major facilitator superfamily (MFS) profile" evidence="11">
    <location>
        <begin position="41"/>
        <end position="499"/>
    </location>
</feature>
<dbReference type="AlphaFoldDB" id="A0A1H4PG77"/>
<dbReference type="PANTHER" id="PTHR23517">
    <property type="entry name" value="RESISTANCE PROTEIN MDTM, PUTATIVE-RELATED-RELATED"/>
    <property type="match status" value="1"/>
</dbReference>
<evidence type="ECO:0000256" key="9">
    <source>
        <dbReference type="SAM" id="MobiDB-lite"/>
    </source>
</evidence>
<comment type="subcellular location">
    <subcellularLocation>
        <location evidence="1">Cell membrane</location>
        <topology evidence="1">Multi-pass membrane protein</topology>
    </subcellularLocation>
    <subcellularLocation>
        <location evidence="8">Membrane</location>
        <topology evidence="8">Multi-pass membrane protein</topology>
    </subcellularLocation>
</comment>
<feature type="transmembrane region" description="Helical" evidence="10">
    <location>
        <begin position="83"/>
        <end position="103"/>
    </location>
</feature>
<keyword evidence="6 10" id="KW-1133">Transmembrane helix</keyword>
<evidence type="ECO:0000256" key="7">
    <source>
        <dbReference type="ARBA" id="ARBA00023136"/>
    </source>
</evidence>
<feature type="transmembrane region" description="Helical" evidence="10">
    <location>
        <begin position="381"/>
        <end position="400"/>
    </location>
</feature>
<keyword evidence="3 8" id="KW-0813">Transport</keyword>
<dbReference type="PROSITE" id="PS01023">
    <property type="entry name" value="PTR2_2"/>
    <property type="match status" value="1"/>
</dbReference>
<keyword evidence="5 8" id="KW-0812">Transmembrane</keyword>
<feature type="region of interest" description="Disordered" evidence="9">
    <location>
        <begin position="1"/>
        <end position="31"/>
    </location>
</feature>
<dbReference type="InterPro" id="IPR020846">
    <property type="entry name" value="MFS_dom"/>
</dbReference>
<feature type="transmembrane region" description="Helical" evidence="10">
    <location>
        <begin position="447"/>
        <end position="468"/>
    </location>
</feature>
<evidence type="ECO:0000313" key="13">
    <source>
        <dbReference type="Proteomes" id="UP000198742"/>
    </source>
</evidence>
<protein>
    <submittedName>
        <fullName evidence="12">Proton-dependent oligopeptide transporter, POT family</fullName>
    </submittedName>
</protein>
<gene>
    <name evidence="12" type="ORF">SAMN04489844_1604</name>
</gene>
<dbReference type="SUPFAM" id="SSF103473">
    <property type="entry name" value="MFS general substrate transporter"/>
    <property type="match status" value="1"/>
</dbReference>
<feature type="transmembrane region" description="Helical" evidence="10">
    <location>
        <begin position="474"/>
        <end position="494"/>
    </location>
</feature>
<feature type="transmembrane region" description="Helical" evidence="10">
    <location>
        <begin position="54"/>
        <end position="71"/>
    </location>
</feature>
<feature type="transmembrane region" description="Helical" evidence="10">
    <location>
        <begin position="406"/>
        <end position="426"/>
    </location>
</feature>
<name>A0A1H4PG77_9ACTN</name>
<evidence type="ECO:0000256" key="10">
    <source>
        <dbReference type="SAM" id="Phobius"/>
    </source>
</evidence>
<dbReference type="GO" id="GO:0006857">
    <property type="term" value="P:oligopeptide transport"/>
    <property type="evidence" value="ECO:0007669"/>
    <property type="project" value="InterPro"/>
</dbReference>
<dbReference type="Gene3D" id="1.20.1250.20">
    <property type="entry name" value="MFS general substrate transporter like domains"/>
    <property type="match status" value="1"/>
</dbReference>
<dbReference type="EMBL" id="FNRT01000002">
    <property type="protein sequence ID" value="SEC06341.1"/>
    <property type="molecule type" value="Genomic_DNA"/>
</dbReference>
<feature type="transmembrane region" description="Helical" evidence="10">
    <location>
        <begin position="202"/>
        <end position="223"/>
    </location>
</feature>